<keyword evidence="1" id="KW-0732">Signal</keyword>
<sequence>MNPHEPHVNAFNSLWRLLVDISLILSDCIETFLGDVNACIPIEEHVANIRHYYSPTRNL</sequence>
<organism evidence="2 3">
    <name type="scientific">Dendrobium chrysotoxum</name>
    <name type="common">Orchid</name>
    <dbReference type="NCBI Taxonomy" id="161865"/>
    <lineage>
        <taxon>Eukaryota</taxon>
        <taxon>Viridiplantae</taxon>
        <taxon>Streptophyta</taxon>
        <taxon>Embryophyta</taxon>
        <taxon>Tracheophyta</taxon>
        <taxon>Spermatophyta</taxon>
        <taxon>Magnoliopsida</taxon>
        <taxon>Liliopsida</taxon>
        <taxon>Asparagales</taxon>
        <taxon>Orchidaceae</taxon>
        <taxon>Epidendroideae</taxon>
        <taxon>Malaxideae</taxon>
        <taxon>Dendrobiinae</taxon>
        <taxon>Dendrobium</taxon>
    </lineage>
</organism>
<accession>A0AAV7FYE6</accession>
<feature type="chain" id="PRO_5043764860" evidence="1">
    <location>
        <begin position="27"/>
        <end position="59"/>
    </location>
</feature>
<proteinExistence type="predicted"/>
<dbReference type="EMBL" id="JAGFBR010000019">
    <property type="protein sequence ID" value="KAH0448836.1"/>
    <property type="molecule type" value="Genomic_DNA"/>
</dbReference>
<protein>
    <submittedName>
        <fullName evidence="2">Uncharacterized protein</fullName>
    </submittedName>
</protein>
<comment type="caution">
    <text evidence="2">The sequence shown here is derived from an EMBL/GenBank/DDBJ whole genome shotgun (WGS) entry which is preliminary data.</text>
</comment>
<feature type="signal peptide" evidence="1">
    <location>
        <begin position="1"/>
        <end position="26"/>
    </location>
</feature>
<name>A0AAV7FYE6_DENCH</name>
<keyword evidence="3" id="KW-1185">Reference proteome</keyword>
<dbReference type="AlphaFoldDB" id="A0AAV7FYE6"/>
<reference evidence="2 3" key="1">
    <citation type="journal article" date="2021" name="Hortic Res">
        <title>Chromosome-scale assembly of the Dendrobium chrysotoxum genome enhances the understanding of orchid evolution.</title>
        <authorList>
            <person name="Zhang Y."/>
            <person name="Zhang G.Q."/>
            <person name="Zhang D."/>
            <person name="Liu X.D."/>
            <person name="Xu X.Y."/>
            <person name="Sun W.H."/>
            <person name="Yu X."/>
            <person name="Zhu X."/>
            <person name="Wang Z.W."/>
            <person name="Zhao X."/>
            <person name="Zhong W.Y."/>
            <person name="Chen H."/>
            <person name="Yin W.L."/>
            <person name="Huang T."/>
            <person name="Niu S.C."/>
            <person name="Liu Z.J."/>
        </authorList>
    </citation>
    <scope>NUCLEOTIDE SEQUENCE [LARGE SCALE GENOMIC DNA]</scope>
    <source>
        <strain evidence="2">Lindl</strain>
    </source>
</reference>
<dbReference type="Proteomes" id="UP000775213">
    <property type="component" value="Unassembled WGS sequence"/>
</dbReference>
<gene>
    <name evidence="2" type="ORF">IEQ34_022636</name>
</gene>
<evidence type="ECO:0000313" key="3">
    <source>
        <dbReference type="Proteomes" id="UP000775213"/>
    </source>
</evidence>
<evidence type="ECO:0000256" key="1">
    <source>
        <dbReference type="SAM" id="SignalP"/>
    </source>
</evidence>
<evidence type="ECO:0000313" key="2">
    <source>
        <dbReference type="EMBL" id="KAH0448836.1"/>
    </source>
</evidence>